<evidence type="ECO:0000256" key="1">
    <source>
        <dbReference type="ARBA" id="ARBA00022723"/>
    </source>
</evidence>
<evidence type="ECO:0000313" key="4">
    <source>
        <dbReference type="EMBL" id="SFG03774.1"/>
    </source>
</evidence>
<dbReference type="OrthoDB" id="9780884at2"/>
<dbReference type="RefSeq" id="WP_089752199.1">
    <property type="nucleotide sequence ID" value="NZ_FOOG01000020.1"/>
</dbReference>
<dbReference type="InterPro" id="IPR029052">
    <property type="entry name" value="Metallo-depent_PP-like"/>
</dbReference>
<protein>
    <recommendedName>
        <fullName evidence="3">Calcineurin-like phosphoesterase domain-containing protein</fullName>
    </recommendedName>
</protein>
<evidence type="ECO:0000256" key="2">
    <source>
        <dbReference type="ARBA" id="ARBA00022801"/>
    </source>
</evidence>
<dbReference type="GO" id="GO:0016020">
    <property type="term" value="C:membrane"/>
    <property type="evidence" value="ECO:0007669"/>
    <property type="project" value="GOC"/>
</dbReference>
<dbReference type="CDD" id="cd07385">
    <property type="entry name" value="MPP_YkuE_C"/>
    <property type="match status" value="1"/>
</dbReference>
<evidence type="ECO:0000313" key="5">
    <source>
        <dbReference type="Proteomes" id="UP000198897"/>
    </source>
</evidence>
<dbReference type="PANTHER" id="PTHR31302:SF31">
    <property type="entry name" value="PHOSPHODIESTERASE YAEI"/>
    <property type="match status" value="1"/>
</dbReference>
<dbReference type="Gene3D" id="3.60.21.10">
    <property type="match status" value="1"/>
</dbReference>
<dbReference type="GO" id="GO:0008758">
    <property type="term" value="F:UDP-2,3-diacylglucosamine hydrolase activity"/>
    <property type="evidence" value="ECO:0007669"/>
    <property type="project" value="TreeGrafter"/>
</dbReference>
<reference evidence="5" key="1">
    <citation type="submission" date="2016-10" db="EMBL/GenBank/DDBJ databases">
        <authorList>
            <person name="Varghese N."/>
            <person name="Submissions S."/>
        </authorList>
    </citation>
    <scope>NUCLEOTIDE SEQUENCE [LARGE SCALE GENOMIC DNA]</scope>
    <source>
        <strain evidence="5">FP5</strain>
    </source>
</reference>
<keyword evidence="1" id="KW-0479">Metal-binding</keyword>
<evidence type="ECO:0000259" key="3">
    <source>
        <dbReference type="Pfam" id="PF00149"/>
    </source>
</evidence>
<organism evidence="4 5">
    <name type="scientific">Halobacillus alkaliphilus</name>
    <dbReference type="NCBI Taxonomy" id="396056"/>
    <lineage>
        <taxon>Bacteria</taxon>
        <taxon>Bacillati</taxon>
        <taxon>Bacillota</taxon>
        <taxon>Bacilli</taxon>
        <taxon>Bacillales</taxon>
        <taxon>Bacillaceae</taxon>
        <taxon>Halobacillus</taxon>
    </lineage>
</organism>
<dbReference type="EMBL" id="FOOG01000020">
    <property type="protein sequence ID" value="SFG03774.1"/>
    <property type="molecule type" value="Genomic_DNA"/>
</dbReference>
<keyword evidence="2" id="KW-0378">Hydrolase</keyword>
<dbReference type="AlphaFoldDB" id="A0A1I2NIN3"/>
<dbReference type="GO" id="GO:0009245">
    <property type="term" value="P:lipid A biosynthetic process"/>
    <property type="evidence" value="ECO:0007669"/>
    <property type="project" value="TreeGrafter"/>
</dbReference>
<dbReference type="PANTHER" id="PTHR31302">
    <property type="entry name" value="TRANSMEMBRANE PROTEIN WITH METALLOPHOSPHOESTERASE DOMAIN-RELATED"/>
    <property type="match status" value="1"/>
</dbReference>
<name>A0A1I2NIN3_9BACI</name>
<dbReference type="Proteomes" id="UP000198897">
    <property type="component" value="Unassembled WGS sequence"/>
</dbReference>
<feature type="domain" description="Calcineurin-like phosphoesterase" evidence="3">
    <location>
        <begin position="49"/>
        <end position="209"/>
    </location>
</feature>
<accession>A0A1I2NIN3</accession>
<dbReference type="InterPro" id="IPR051158">
    <property type="entry name" value="Metallophosphoesterase_sf"/>
</dbReference>
<proteinExistence type="predicted"/>
<dbReference type="GO" id="GO:0046872">
    <property type="term" value="F:metal ion binding"/>
    <property type="evidence" value="ECO:0007669"/>
    <property type="project" value="UniProtKB-KW"/>
</dbReference>
<keyword evidence="5" id="KW-1185">Reference proteome</keyword>
<gene>
    <name evidence="4" type="ORF">SAMN05216353_1203</name>
</gene>
<dbReference type="Pfam" id="PF00149">
    <property type="entry name" value="Metallophos"/>
    <property type="match status" value="1"/>
</dbReference>
<sequence>MKIRLGFLALMILLGAASIGKAIYDTNVFKVNHVNVESSELPEGEELEILQITDLHNKVFGDENEKLVRTAEELNPDLIVITGDLIDHSTEQLQHVFNLAEKLKAIQKDIYYVSGNHEWENDRTEELFQGLRERNITMLDNTNVTFQRENTTINIAGIADSSTDHENMKQAFEGIDNNAYTILLSHSPNVVTKYDGIQADLILSGHTHGGQVRFPFIGAVVAPDQGLFPELTKGVYQVDSGSTLYIDSGLGTSIAPVRFWNQSQMSLLTISDSNEAN</sequence>
<dbReference type="SUPFAM" id="SSF56300">
    <property type="entry name" value="Metallo-dependent phosphatases"/>
    <property type="match status" value="1"/>
</dbReference>
<dbReference type="InterPro" id="IPR004843">
    <property type="entry name" value="Calcineurin-like_PHP"/>
</dbReference>